<dbReference type="Gene3D" id="3.30.420.280">
    <property type="match status" value="1"/>
</dbReference>
<proteinExistence type="predicted"/>
<evidence type="ECO:0000313" key="2">
    <source>
        <dbReference type="Proteomes" id="UP000194903"/>
    </source>
</evidence>
<name>A0A252F0Y9_9FIRM</name>
<keyword evidence="2" id="KW-1185">Reference proteome</keyword>
<dbReference type="Pfam" id="PF03237">
    <property type="entry name" value="Terminase_6N"/>
    <property type="match status" value="1"/>
</dbReference>
<dbReference type="AlphaFoldDB" id="A0A252F0Y9"/>
<dbReference type="Proteomes" id="UP000194903">
    <property type="component" value="Unassembled WGS sequence"/>
</dbReference>
<sequence>MELSVTRRQLEFIRSTAFETLFGGAAGGGKSYAQLIDALIFALQYPGSKQLVLRRTFPELKRSLIQVSLSLYPTSIATYGETSHRWKFVNGSVIEFGSCDSENDVTKYQSAEYDVIRFDELTHFTKFQFTYLLSRVRGVNGYPKQVKSSTNPGGVGHGWVKARYIDCLVPGEEKDGRLFLPARVQDNAFLMKNDPDYVHRLELLDERSRKALLYGRWDLFEGQYFGEFSTELHVCVPPDPLPSWWKRYLAIDYGLDMLAALWIALAPDGTAWVYREVYRSGLIISEAAEAIRTAEVGEHIDQRLAPPDLFNRRQETGRSAIDIFADAGLYFDRAMGERVAGWYAVKEYLRPFDDEQGICTAKLKISPVCKNLIRTLPLLTTDPANPNDTANTPHEYTHAPDALRYFAATVQPDGDAWRPDRYDGDVGAFLAYEG</sequence>
<dbReference type="InterPro" id="IPR027417">
    <property type="entry name" value="P-loop_NTPase"/>
</dbReference>
<organism evidence="1 2">
    <name type="scientific">Butyricicoccus porcorum</name>
    <dbReference type="NCBI Taxonomy" id="1945634"/>
    <lineage>
        <taxon>Bacteria</taxon>
        <taxon>Bacillati</taxon>
        <taxon>Bacillota</taxon>
        <taxon>Clostridia</taxon>
        <taxon>Eubacteriales</taxon>
        <taxon>Butyricicoccaceae</taxon>
        <taxon>Butyricicoccus</taxon>
    </lineage>
</organism>
<dbReference type="Gene3D" id="3.40.50.300">
    <property type="entry name" value="P-loop containing nucleotide triphosphate hydrolases"/>
    <property type="match status" value="1"/>
</dbReference>
<reference evidence="1 2" key="1">
    <citation type="submission" date="2017-05" db="EMBL/GenBank/DDBJ databases">
        <title>Butyricicoccus porcorum sp. nov. a butyrate-producing bacterium from the swine intestinal tract.</title>
        <authorList>
            <person name="Trachsel J."/>
            <person name="Humphrey S."/>
            <person name="Allen H.K."/>
        </authorList>
    </citation>
    <scope>NUCLEOTIDE SEQUENCE [LARGE SCALE GENOMIC DNA]</scope>
    <source>
        <strain evidence="1">BB10</strain>
    </source>
</reference>
<comment type="caution">
    <text evidence="1">The sequence shown here is derived from an EMBL/GenBank/DDBJ whole genome shotgun (WGS) entry which is preliminary data.</text>
</comment>
<accession>A0A252F0Y9</accession>
<evidence type="ECO:0000313" key="1">
    <source>
        <dbReference type="EMBL" id="OUM19372.1"/>
    </source>
</evidence>
<dbReference type="EMBL" id="NHOC01000020">
    <property type="protein sequence ID" value="OUM19372.1"/>
    <property type="molecule type" value="Genomic_DNA"/>
</dbReference>
<gene>
    <name evidence="1" type="ORF">CBW42_13675</name>
</gene>
<dbReference type="OrthoDB" id="9768556at2"/>
<dbReference type="RefSeq" id="WP_087022674.1">
    <property type="nucleotide sequence ID" value="NZ_CP178353.1"/>
</dbReference>
<protein>
    <submittedName>
        <fullName evidence="1">Uncharacterized protein</fullName>
    </submittedName>
</protein>